<dbReference type="STRING" id="937775.Metlim_1380"/>
<dbReference type="EMBL" id="CM001436">
    <property type="protein sequence ID" value="EHQ35489.1"/>
    <property type="molecule type" value="Genomic_DNA"/>
</dbReference>
<feature type="transmembrane region" description="Helical" evidence="1">
    <location>
        <begin position="219"/>
        <end position="236"/>
    </location>
</feature>
<feature type="transmembrane region" description="Helical" evidence="1">
    <location>
        <begin position="115"/>
        <end position="135"/>
    </location>
</feature>
<accession>H1Z2G3</accession>
<feature type="transmembrane region" description="Helical" evidence="1">
    <location>
        <begin position="194"/>
        <end position="213"/>
    </location>
</feature>
<dbReference type="OrthoDB" id="111953at2157"/>
<protein>
    <submittedName>
        <fullName evidence="2">Uncharacterized protein</fullName>
    </submittedName>
</protein>
<name>H1Z2G3_9EURY</name>
<proteinExistence type="predicted"/>
<keyword evidence="1" id="KW-0472">Membrane</keyword>
<dbReference type="InParanoid" id="H1Z2G3"/>
<organism evidence="2 3">
    <name type="scientific">Methanoplanus limicola DSM 2279</name>
    <dbReference type="NCBI Taxonomy" id="937775"/>
    <lineage>
        <taxon>Archaea</taxon>
        <taxon>Methanobacteriati</taxon>
        <taxon>Methanobacteriota</taxon>
        <taxon>Stenosarchaea group</taxon>
        <taxon>Methanomicrobia</taxon>
        <taxon>Methanomicrobiales</taxon>
        <taxon>Methanomicrobiaceae</taxon>
        <taxon>Methanoplanus</taxon>
    </lineage>
</organism>
<keyword evidence="1" id="KW-0812">Transmembrane</keyword>
<feature type="transmembrane region" description="Helical" evidence="1">
    <location>
        <begin position="12"/>
        <end position="32"/>
    </location>
</feature>
<reference evidence="2 3" key="1">
    <citation type="submission" date="2011-10" db="EMBL/GenBank/DDBJ databases">
        <title>The Improved High-Quality Draft genome of Methanoplanus limicola DSM 2279.</title>
        <authorList>
            <consortium name="US DOE Joint Genome Institute (JGI-PGF)"/>
            <person name="Lucas S."/>
            <person name="Copeland A."/>
            <person name="Lapidus A."/>
            <person name="Glavina del Rio T."/>
            <person name="Dalin E."/>
            <person name="Tice H."/>
            <person name="Bruce D."/>
            <person name="Goodwin L."/>
            <person name="Pitluck S."/>
            <person name="Peters L."/>
            <person name="Mikhailova N."/>
            <person name="Lu M."/>
            <person name="Kyrpides N."/>
            <person name="Mavromatis K."/>
            <person name="Ivanova N."/>
            <person name="Markowitz V."/>
            <person name="Cheng J.-F."/>
            <person name="Hugenholtz P."/>
            <person name="Woyke T."/>
            <person name="Wu D."/>
            <person name="Wirth R."/>
            <person name="Brambilla E.-M."/>
            <person name="Klenk H.-P."/>
            <person name="Eisen J.A."/>
        </authorList>
    </citation>
    <scope>NUCLEOTIDE SEQUENCE [LARGE SCALE GENOMIC DNA]</scope>
    <source>
        <strain evidence="2 3">DSM 2279</strain>
    </source>
</reference>
<dbReference type="AlphaFoldDB" id="H1Z2G3"/>
<keyword evidence="1" id="KW-1133">Transmembrane helix</keyword>
<dbReference type="RefSeq" id="WP_004077242.1">
    <property type="nucleotide sequence ID" value="NZ_CM001436.1"/>
</dbReference>
<evidence type="ECO:0000313" key="2">
    <source>
        <dbReference type="EMBL" id="EHQ35489.1"/>
    </source>
</evidence>
<dbReference type="Proteomes" id="UP000005741">
    <property type="component" value="Chromosome"/>
</dbReference>
<sequence length="252" mass="28154">MLCRNEVRGALLYLLIVIATYFFFQTVIVITHEHIHSTTAFLLGNMQNPLAIEWGNPITLSGWDEGVSYSSLFASGLGVHAAVIAVMPLIFHAVVVTCGIFILKSGAFVRRKWAFHLIFWFIIVNLAELIAYMPMRSFSSHGDIGNINHGLGLSPWPAAVFGTALVLIWLWYLLRYVLPGMNAVVTPGSKVNKYITLIVMAFFLFLFSGGIRLAEANDWIMGTIAFIAFFLVIWFCRPEMSWVIAAEEAALM</sequence>
<evidence type="ECO:0000313" key="3">
    <source>
        <dbReference type="Proteomes" id="UP000005741"/>
    </source>
</evidence>
<gene>
    <name evidence="2" type="ORF">Metlim_1380</name>
</gene>
<keyword evidence="3" id="KW-1185">Reference proteome</keyword>
<evidence type="ECO:0000256" key="1">
    <source>
        <dbReference type="SAM" id="Phobius"/>
    </source>
</evidence>
<dbReference type="HOGENOM" id="CLU_074508_0_0_2"/>
<feature type="transmembrane region" description="Helical" evidence="1">
    <location>
        <begin position="77"/>
        <end position="103"/>
    </location>
</feature>
<feature type="transmembrane region" description="Helical" evidence="1">
    <location>
        <begin position="155"/>
        <end position="174"/>
    </location>
</feature>